<dbReference type="SUPFAM" id="SSF53335">
    <property type="entry name" value="S-adenosyl-L-methionine-dependent methyltransferases"/>
    <property type="match status" value="1"/>
</dbReference>
<keyword evidence="2" id="KW-0808">Transferase</keyword>
<evidence type="ECO:0000313" key="3">
    <source>
        <dbReference type="Proteomes" id="UP000632125"/>
    </source>
</evidence>
<keyword evidence="3" id="KW-1185">Reference proteome</keyword>
<dbReference type="AlphaFoldDB" id="A0A927CGR4"/>
<dbReference type="GO" id="GO:0032259">
    <property type="term" value="P:methylation"/>
    <property type="evidence" value="ECO:0007669"/>
    <property type="project" value="UniProtKB-KW"/>
</dbReference>
<dbReference type="RefSeq" id="WP_190857530.1">
    <property type="nucleotide sequence ID" value="NZ_JACXIY010000001.1"/>
</dbReference>
<name>A0A927CGR4_9BACL</name>
<sequence>MELIFPDLTRHPEWLPGQSKPWCDQLAAQTGRYAYTWNCATEGVSAEDLFAAQLAGLIRGRVLDVGCGHGEFTSRWAEQADEVVGYDMTEGFLTTARRSRKPNVRYVLGRTHEGLPFEDGYFDVAYTRKGPTSWYSEASRILRPGGELLALHPGDGNGEGGELSRLFPGLFAPSAPGTPILDKIRERLAGSGLPDVVVRVLRDTVYLPSAEDVVAMAGFGQNERVLAYLKETSMDGIRTTFERNRGERGLQMTSFHYLLHAKAPESQRRTPNEKR</sequence>
<accession>A0A927CGR4</accession>
<protein>
    <submittedName>
        <fullName evidence="2">Class I SAM-dependent methyltransferase</fullName>
    </submittedName>
</protein>
<proteinExistence type="predicted"/>
<dbReference type="PANTHER" id="PTHR43464">
    <property type="entry name" value="METHYLTRANSFERASE"/>
    <property type="match status" value="1"/>
</dbReference>
<dbReference type="InterPro" id="IPR029063">
    <property type="entry name" value="SAM-dependent_MTases_sf"/>
</dbReference>
<feature type="domain" description="Methyltransferase" evidence="1">
    <location>
        <begin position="62"/>
        <end position="146"/>
    </location>
</feature>
<evidence type="ECO:0000259" key="1">
    <source>
        <dbReference type="Pfam" id="PF13649"/>
    </source>
</evidence>
<dbReference type="GO" id="GO:0008168">
    <property type="term" value="F:methyltransferase activity"/>
    <property type="evidence" value="ECO:0007669"/>
    <property type="project" value="UniProtKB-KW"/>
</dbReference>
<dbReference type="Proteomes" id="UP000632125">
    <property type="component" value="Unassembled WGS sequence"/>
</dbReference>
<dbReference type="EMBL" id="JACXIY010000001">
    <property type="protein sequence ID" value="MBD2867189.1"/>
    <property type="molecule type" value="Genomic_DNA"/>
</dbReference>
<gene>
    <name evidence="2" type="ORF">IDH41_01270</name>
</gene>
<comment type="caution">
    <text evidence="2">The sequence shown here is derived from an EMBL/GenBank/DDBJ whole genome shotgun (WGS) entry which is preliminary data.</text>
</comment>
<keyword evidence="2" id="KW-0489">Methyltransferase</keyword>
<dbReference type="InterPro" id="IPR041698">
    <property type="entry name" value="Methyltransf_25"/>
</dbReference>
<dbReference type="CDD" id="cd02440">
    <property type="entry name" value="AdoMet_MTases"/>
    <property type="match status" value="1"/>
</dbReference>
<evidence type="ECO:0000313" key="2">
    <source>
        <dbReference type="EMBL" id="MBD2867189.1"/>
    </source>
</evidence>
<dbReference type="Pfam" id="PF13649">
    <property type="entry name" value="Methyltransf_25"/>
    <property type="match status" value="1"/>
</dbReference>
<reference evidence="2" key="1">
    <citation type="submission" date="2020-09" db="EMBL/GenBank/DDBJ databases">
        <title>A novel bacterium of genus Paenibacillus, isolated from South China Sea.</title>
        <authorList>
            <person name="Huang H."/>
            <person name="Mo K."/>
            <person name="Hu Y."/>
        </authorList>
    </citation>
    <scope>NUCLEOTIDE SEQUENCE</scope>
    <source>
        <strain evidence="2">IB182493</strain>
    </source>
</reference>
<dbReference type="Gene3D" id="3.40.50.150">
    <property type="entry name" value="Vaccinia Virus protein VP39"/>
    <property type="match status" value="1"/>
</dbReference>
<organism evidence="2 3">
    <name type="scientific">Paenibacillus arenilitoris</name>
    <dbReference type="NCBI Taxonomy" id="2772299"/>
    <lineage>
        <taxon>Bacteria</taxon>
        <taxon>Bacillati</taxon>
        <taxon>Bacillota</taxon>
        <taxon>Bacilli</taxon>
        <taxon>Bacillales</taxon>
        <taxon>Paenibacillaceae</taxon>
        <taxon>Paenibacillus</taxon>
    </lineage>
</organism>